<dbReference type="PANTHER" id="PTHR33154">
    <property type="entry name" value="TRANSCRIPTIONAL REGULATOR, ARSR FAMILY"/>
    <property type="match status" value="1"/>
</dbReference>
<dbReference type="NCBIfam" id="NF033788">
    <property type="entry name" value="HTH_metalloreg"/>
    <property type="match status" value="1"/>
</dbReference>
<dbReference type="GO" id="GO:0003700">
    <property type="term" value="F:DNA-binding transcription factor activity"/>
    <property type="evidence" value="ECO:0007669"/>
    <property type="project" value="InterPro"/>
</dbReference>
<name>A0A0U0QFG7_MYCTX</name>
<dbReference type="InterPro" id="IPR011991">
    <property type="entry name" value="ArsR-like_HTH"/>
</dbReference>
<dbReference type="STRING" id="115862.BBG46_10660"/>
<dbReference type="InterPro" id="IPR036388">
    <property type="entry name" value="WH-like_DNA-bd_sf"/>
</dbReference>
<dbReference type="SMART" id="SM00418">
    <property type="entry name" value="HTH_ARSR"/>
    <property type="match status" value="1"/>
</dbReference>
<keyword evidence="2" id="KW-0238">DNA-binding</keyword>
<evidence type="ECO:0000313" key="7">
    <source>
        <dbReference type="Proteomes" id="UP000038802"/>
    </source>
</evidence>
<dbReference type="GO" id="GO:0003677">
    <property type="term" value="F:DNA binding"/>
    <property type="evidence" value="ECO:0007669"/>
    <property type="project" value="UniProtKB-KW"/>
</dbReference>
<organism evidence="6 7">
    <name type="scientific">Mycobacterium tuberculosis</name>
    <dbReference type="NCBI Taxonomy" id="1773"/>
    <lineage>
        <taxon>Bacteria</taxon>
        <taxon>Bacillati</taxon>
        <taxon>Actinomycetota</taxon>
        <taxon>Actinomycetes</taxon>
        <taxon>Mycobacteriales</taxon>
        <taxon>Mycobacteriaceae</taxon>
        <taxon>Mycobacterium</taxon>
        <taxon>Mycobacterium tuberculosis complex</taxon>
    </lineage>
</organism>
<dbReference type="InterPro" id="IPR036390">
    <property type="entry name" value="WH_DNA-bd_sf"/>
</dbReference>
<dbReference type="PRINTS" id="PR00778">
    <property type="entry name" value="HTHARSR"/>
</dbReference>
<dbReference type="OMA" id="GVFWRER"/>
<dbReference type="InterPro" id="IPR001845">
    <property type="entry name" value="HTH_ArsR_DNA-bd_dom"/>
</dbReference>
<dbReference type="EMBL" id="CSAE01000738">
    <property type="protein sequence ID" value="COW84914.1"/>
    <property type="molecule type" value="Genomic_DNA"/>
</dbReference>
<sequence length="156" mass="17008">MLVPVDFPAGQRRQPILGSNAMGDGMPGSRVTPPAHPCGRISVSLNLRFVSTYRSPDRAWQALADGTRRAIVERLAHGPLAVGELARDLPVSRPAVSQHLKVLKTARLVCDRPAGTRRVYQLDPTGLAALRTDLDRFWTRALTGYAQLIDSEGDDT</sequence>
<dbReference type="SUPFAM" id="SSF46785">
    <property type="entry name" value="Winged helix' DNA-binding domain"/>
    <property type="match status" value="1"/>
</dbReference>
<dbReference type="Proteomes" id="UP000038802">
    <property type="component" value="Unassembled WGS sequence"/>
</dbReference>
<evidence type="ECO:0000256" key="2">
    <source>
        <dbReference type="ARBA" id="ARBA00023125"/>
    </source>
</evidence>
<evidence type="ECO:0000259" key="5">
    <source>
        <dbReference type="PROSITE" id="PS50987"/>
    </source>
</evidence>
<reference evidence="7" key="1">
    <citation type="submission" date="2015-03" db="EMBL/GenBank/DDBJ databases">
        <authorList>
            <consortium name="Pathogen Informatics"/>
        </authorList>
    </citation>
    <scope>NUCLEOTIDE SEQUENCE [LARGE SCALE GENOMIC DNA]</scope>
    <source>
        <strain evidence="7">K00500041</strain>
    </source>
</reference>
<dbReference type="Gene3D" id="1.10.10.10">
    <property type="entry name" value="Winged helix-like DNA-binding domain superfamily/Winged helix DNA-binding domain"/>
    <property type="match status" value="1"/>
</dbReference>
<dbReference type="PROSITE" id="PS50987">
    <property type="entry name" value="HTH_ARSR_2"/>
    <property type="match status" value="1"/>
</dbReference>
<evidence type="ECO:0000313" key="6">
    <source>
        <dbReference type="EMBL" id="COW84914.1"/>
    </source>
</evidence>
<evidence type="ECO:0000256" key="3">
    <source>
        <dbReference type="ARBA" id="ARBA00023163"/>
    </source>
</evidence>
<protein>
    <submittedName>
        <fullName evidence="6">ArsR family transcriptional regulator</fullName>
    </submittedName>
</protein>
<dbReference type="SMR" id="A0A0U0QFG7"/>
<keyword evidence="3" id="KW-0804">Transcription</keyword>
<keyword evidence="1" id="KW-0805">Transcription regulation</keyword>
<dbReference type="InterPro" id="IPR051081">
    <property type="entry name" value="HTH_MetalResp_TranReg"/>
</dbReference>
<dbReference type="CDD" id="cd00090">
    <property type="entry name" value="HTH_ARSR"/>
    <property type="match status" value="1"/>
</dbReference>
<feature type="region of interest" description="Disordered" evidence="4">
    <location>
        <begin position="1"/>
        <end position="26"/>
    </location>
</feature>
<accession>A0A0U0QFG7</accession>
<proteinExistence type="predicted"/>
<dbReference type="Pfam" id="PF01022">
    <property type="entry name" value="HTH_5"/>
    <property type="match status" value="1"/>
</dbReference>
<evidence type="ECO:0000256" key="1">
    <source>
        <dbReference type="ARBA" id="ARBA00023015"/>
    </source>
</evidence>
<feature type="domain" description="HTH arsR-type" evidence="5">
    <location>
        <begin position="50"/>
        <end position="142"/>
    </location>
</feature>
<dbReference type="FunFam" id="1.10.10.10:FF:000496">
    <property type="entry name" value="ArsR family transcriptional regulator"/>
    <property type="match status" value="1"/>
</dbReference>
<evidence type="ECO:0000256" key="4">
    <source>
        <dbReference type="SAM" id="MobiDB-lite"/>
    </source>
</evidence>
<dbReference type="PhylomeDB" id="A0A0U0QFG7"/>
<dbReference type="PANTHER" id="PTHR33154:SF33">
    <property type="entry name" value="TRANSCRIPTIONAL REPRESSOR SDPR"/>
    <property type="match status" value="1"/>
</dbReference>
<dbReference type="AlphaFoldDB" id="A0A0U0QFG7"/>
<gene>
    <name evidence="6" type="ORF">ERS007703_04330</name>
</gene>